<evidence type="ECO:0000313" key="2">
    <source>
        <dbReference type="Proteomes" id="UP000216363"/>
    </source>
</evidence>
<reference evidence="1 2" key="1">
    <citation type="submission" date="2017-07" db="EMBL/GenBank/DDBJ databases">
        <title>Draft genome of Ochrobactrum lupini type strain LUP21.</title>
        <authorList>
            <person name="Krzyzanowska D.M."/>
            <person name="Jafra S."/>
        </authorList>
    </citation>
    <scope>NUCLEOTIDE SEQUENCE [LARGE SCALE GENOMIC DNA]</scope>
    <source>
        <strain evidence="1 2">LUP21</strain>
    </source>
</reference>
<accession>A0A256GGW5</accession>
<proteinExistence type="predicted"/>
<gene>
    <name evidence="1" type="ORF">CES86_3862</name>
</gene>
<protein>
    <submittedName>
        <fullName evidence="1">Uncharacterized protein</fullName>
    </submittedName>
</protein>
<sequence>MKAHSGRRGQYPFLSFFFSDVSTSGDRQKTHPLQLGRLWNVL</sequence>
<name>A0A256GGW5_9HYPH</name>
<comment type="caution">
    <text evidence="1">The sequence shown here is derived from an EMBL/GenBank/DDBJ whole genome shotgun (WGS) entry which is preliminary data.</text>
</comment>
<dbReference type="Proteomes" id="UP000216363">
    <property type="component" value="Unassembled WGS sequence"/>
</dbReference>
<dbReference type="EMBL" id="NNRN01000055">
    <property type="protein sequence ID" value="OYR26394.1"/>
    <property type="molecule type" value="Genomic_DNA"/>
</dbReference>
<organism evidence="1 2">
    <name type="scientific">Brucella lupini</name>
    <dbReference type="NCBI Taxonomy" id="255457"/>
    <lineage>
        <taxon>Bacteria</taxon>
        <taxon>Pseudomonadati</taxon>
        <taxon>Pseudomonadota</taxon>
        <taxon>Alphaproteobacteria</taxon>
        <taxon>Hyphomicrobiales</taxon>
        <taxon>Brucellaceae</taxon>
        <taxon>Brucella/Ochrobactrum group</taxon>
        <taxon>Brucella</taxon>
    </lineage>
</organism>
<dbReference type="AlphaFoldDB" id="A0A256GGW5"/>
<evidence type="ECO:0000313" key="1">
    <source>
        <dbReference type="EMBL" id="OYR26394.1"/>
    </source>
</evidence>